<dbReference type="GO" id="GO:0030983">
    <property type="term" value="F:mismatched DNA binding"/>
    <property type="evidence" value="ECO:0007669"/>
    <property type="project" value="InterPro"/>
</dbReference>
<dbReference type="Gene3D" id="1.10.1420.10">
    <property type="match status" value="2"/>
</dbReference>
<dbReference type="GO" id="GO:0006298">
    <property type="term" value="P:mismatch repair"/>
    <property type="evidence" value="ECO:0007669"/>
    <property type="project" value="InterPro"/>
</dbReference>
<dbReference type="Proteomes" id="UP000006174">
    <property type="component" value="Unassembled WGS sequence"/>
</dbReference>
<evidence type="ECO:0000313" key="10">
    <source>
        <dbReference type="Proteomes" id="UP000006174"/>
    </source>
</evidence>
<feature type="compositionally biased region" description="Basic and acidic residues" evidence="7">
    <location>
        <begin position="121"/>
        <end position="132"/>
    </location>
</feature>
<comment type="similarity">
    <text evidence="1">Belongs to the DNA mismatch repair MutS family.</text>
</comment>
<dbReference type="EMBL" id="CAGI01000134">
    <property type="protein sequence ID" value="CCF48375.1"/>
    <property type="molecule type" value="Genomic_DNA"/>
</dbReference>
<comment type="caution">
    <text evidence="9">The sequence shown here is derived from an EMBL/GenBank/DDBJ whole genome shotgun (WGS) entry which is preliminary data.</text>
</comment>
<protein>
    <submittedName>
        <fullName evidence="9">Related to meiosis-specific MutS homolog</fullName>
    </submittedName>
</protein>
<evidence type="ECO:0000313" key="9">
    <source>
        <dbReference type="EMBL" id="CCF48375.1"/>
    </source>
</evidence>
<dbReference type="GO" id="GO:0005524">
    <property type="term" value="F:ATP binding"/>
    <property type="evidence" value="ECO:0007669"/>
    <property type="project" value="UniProtKB-KW"/>
</dbReference>
<dbReference type="Pfam" id="PF05192">
    <property type="entry name" value="MutS_III"/>
    <property type="match status" value="1"/>
</dbReference>
<dbReference type="PANTHER" id="PTHR11361">
    <property type="entry name" value="DNA MISMATCH REPAIR PROTEIN MUTS FAMILY MEMBER"/>
    <property type="match status" value="1"/>
</dbReference>
<accession>I2FN82</accession>
<dbReference type="GO" id="GO:0140664">
    <property type="term" value="F:ATP-dependent DNA damage sensor activity"/>
    <property type="evidence" value="ECO:0007669"/>
    <property type="project" value="InterPro"/>
</dbReference>
<sequence>MQFNNGTGWQLPQLGQGQQLTPPSRSPSSASLAAFTSSFRIPGILPANRVNRHEQQPMAQPVASNTSFVRLFAPTPQQESTNLFLQQHGRDTDTTVDWLPKGGPNPREFIDNSQAGLGFEFDPRPDSRLDRESRDRPLIRYTPEPRQFDAAPMEEPPIRPFTASSYHRSKLVTADGFVGNYVCAVLENRGTGREVGIASIDRETGLCVITQIADTPTYVRTIHHISIYPPSILLVPASGQPAWKNTMSGLTSQSSKRRRAQDDVDDENEQREQTQRTSTSMLIKCLEEICGIQASPYLRRHWNYHEGARWLDKLLVDDAEDVKDNNEQSAPRPSQDGAYHIQQSQDQAPSRPQTAWTNRTSLDFSAKASTRAAILVAVADKYYLLSAVAALFSYFTDQFSRVFTSKSLRIRYVVPEGNNTAHDLELVRNSIDPRSQDCLYGETEPRSNFRDADLQTLAARQEAVAECVRYEERFYAIQQSLRPIRDKSIDLDKLIHILSCPPKRGKETRLDTERKIESILSLRTLLSSLGPARAALQNASSGLLQAIWSFLDSEQIDRISESIHLTIDEDIAHAKGGITSRNAKMYAVRAERSPLLDVARQTYRENLEDITRLCDMEKRETGLDLNLKLVANGFLFQTRLDKTQMHTLPERFRNITRAKSGKIVTMTTIPLKQLNARLVEAMNEVCTMSDLIIEQLIEEIIGQVASLYKVSEALALLDMVVSFAHVSKCNDYVRPVFGETLDIRNARHPILDRVDIPTIGPPSAVSRRRQPFVPNDIYLAPGERVCLVTGPNMSGKSTFLRQIALITVLACIGCFVPATRATTPMPDAILSLLTHEDDPTQNLSTFAAEMRTSAFILSVGTPRSLVILDEMGRGTSPDEGCAVATAIIEEMINENGSKVFFATHFGELVDGLDGKEGFVCQHLEVSTIQRREDVGLVFHHKLHLGPGLNTHYSLQVAKMMGCFSNDFLERAEEVAVAEQAANADRDNAMNSETRERRKLLRRVVRDLCRLIQAPLQSEVSEGVEENAIRDAEKLIEKLATLQINAANELDATFEA</sequence>
<dbReference type="SUPFAM" id="SSF52540">
    <property type="entry name" value="P-loop containing nucleoside triphosphate hydrolases"/>
    <property type="match status" value="1"/>
</dbReference>
<dbReference type="Pfam" id="PF05190">
    <property type="entry name" value="MutS_IV"/>
    <property type="match status" value="1"/>
</dbReference>
<keyword evidence="4" id="KW-0238">DNA-binding</keyword>
<keyword evidence="3" id="KW-0067">ATP-binding</keyword>
<dbReference type="SUPFAM" id="SSF48334">
    <property type="entry name" value="DNA repair protein MutS, domain III"/>
    <property type="match status" value="1"/>
</dbReference>
<reference evidence="9 10" key="1">
    <citation type="journal article" date="2012" name="Plant Cell">
        <title>Genome comparison of barley and maize smut fungi reveals targeted loss of RNA silencing components and species-specific presence of transposable elements.</title>
        <authorList>
            <person name="Laurie J.D."/>
            <person name="Ali S."/>
            <person name="Linning R."/>
            <person name="Mannhaupt G."/>
            <person name="Wong P."/>
            <person name="Gueldener U."/>
            <person name="Muensterkoetter M."/>
            <person name="Moore R."/>
            <person name="Kahmann R."/>
            <person name="Bakkeren G."/>
            <person name="Schirawski J."/>
        </authorList>
    </citation>
    <scope>NUCLEOTIDE SEQUENCE [LARGE SCALE GENOMIC DNA]</scope>
    <source>
        <strain evidence="10">Uh4875-4</strain>
    </source>
</reference>
<evidence type="ECO:0000259" key="8">
    <source>
        <dbReference type="PROSITE" id="PS00486"/>
    </source>
</evidence>
<dbReference type="SMART" id="SM00534">
    <property type="entry name" value="MUTSac"/>
    <property type="match status" value="1"/>
</dbReference>
<dbReference type="AlphaFoldDB" id="I2FN82"/>
<evidence type="ECO:0000256" key="4">
    <source>
        <dbReference type="ARBA" id="ARBA00023125"/>
    </source>
</evidence>
<evidence type="ECO:0000256" key="3">
    <source>
        <dbReference type="ARBA" id="ARBA00022840"/>
    </source>
</evidence>
<name>I2FN82_USTHO</name>
<dbReference type="HOGENOM" id="CLU_002472_7_1_1"/>
<feature type="compositionally biased region" description="Polar residues" evidence="7">
    <location>
        <begin position="341"/>
        <end position="355"/>
    </location>
</feature>
<dbReference type="InterPro" id="IPR027417">
    <property type="entry name" value="P-loop_NTPase"/>
</dbReference>
<dbReference type="STRING" id="1128400.I2FN82"/>
<dbReference type="PANTHER" id="PTHR11361:SF21">
    <property type="entry name" value="MUTS PROTEIN HOMOLOG 4"/>
    <property type="match status" value="1"/>
</dbReference>
<keyword evidence="10" id="KW-1185">Reference proteome</keyword>
<evidence type="ECO:0000256" key="2">
    <source>
        <dbReference type="ARBA" id="ARBA00022741"/>
    </source>
</evidence>
<dbReference type="InterPro" id="IPR007861">
    <property type="entry name" value="DNA_mismatch_repair_MutS_clamp"/>
</dbReference>
<proteinExistence type="inferred from homology"/>
<dbReference type="GO" id="GO:0007131">
    <property type="term" value="P:reciprocal meiotic recombination"/>
    <property type="evidence" value="ECO:0007669"/>
    <property type="project" value="TreeGrafter"/>
</dbReference>
<keyword evidence="2" id="KW-0547">Nucleotide-binding</keyword>
<feature type="region of interest" description="Disordered" evidence="7">
    <location>
        <begin position="322"/>
        <end position="355"/>
    </location>
</feature>
<dbReference type="InterPro" id="IPR000432">
    <property type="entry name" value="DNA_mismatch_repair_MutS_C"/>
</dbReference>
<evidence type="ECO:0000256" key="5">
    <source>
        <dbReference type="ARBA" id="ARBA00023254"/>
    </source>
</evidence>
<keyword evidence="5" id="KW-0469">Meiosis</keyword>
<gene>
    <name evidence="9" type="ORF">UHOR_08884</name>
</gene>
<dbReference type="GO" id="GO:0005634">
    <property type="term" value="C:nucleus"/>
    <property type="evidence" value="ECO:0007669"/>
    <property type="project" value="TreeGrafter"/>
</dbReference>
<dbReference type="eggNOG" id="KOG0220">
    <property type="taxonomic scope" value="Eukaryota"/>
</dbReference>
<evidence type="ECO:0000256" key="7">
    <source>
        <dbReference type="SAM" id="MobiDB-lite"/>
    </source>
</evidence>
<keyword evidence="6" id="KW-0175">Coiled coil</keyword>
<dbReference type="Pfam" id="PF00488">
    <property type="entry name" value="MutS_V"/>
    <property type="match status" value="1"/>
</dbReference>
<evidence type="ECO:0000256" key="6">
    <source>
        <dbReference type="SAM" id="Coils"/>
    </source>
</evidence>
<dbReference type="InterPro" id="IPR045076">
    <property type="entry name" value="MutS"/>
</dbReference>
<organism evidence="9 10">
    <name type="scientific">Ustilago hordei</name>
    <name type="common">Barley covered smut fungus</name>
    <dbReference type="NCBI Taxonomy" id="120017"/>
    <lineage>
        <taxon>Eukaryota</taxon>
        <taxon>Fungi</taxon>
        <taxon>Dikarya</taxon>
        <taxon>Basidiomycota</taxon>
        <taxon>Ustilaginomycotina</taxon>
        <taxon>Ustilaginomycetes</taxon>
        <taxon>Ustilaginales</taxon>
        <taxon>Ustilaginaceae</taxon>
        <taxon>Ustilago</taxon>
    </lineage>
</organism>
<evidence type="ECO:0000256" key="1">
    <source>
        <dbReference type="ARBA" id="ARBA00006271"/>
    </source>
</evidence>
<dbReference type="InterPro" id="IPR036187">
    <property type="entry name" value="DNA_mismatch_repair_MutS_sf"/>
</dbReference>
<feature type="compositionally biased region" description="Polar residues" evidence="7">
    <location>
        <begin position="245"/>
        <end position="254"/>
    </location>
</feature>
<dbReference type="Gene3D" id="3.40.50.300">
    <property type="entry name" value="P-loop containing nucleotide triphosphate hydrolases"/>
    <property type="match status" value="1"/>
</dbReference>
<dbReference type="InterPro" id="IPR007696">
    <property type="entry name" value="DNA_mismatch_repair_MutS_core"/>
</dbReference>
<dbReference type="SMART" id="SM00533">
    <property type="entry name" value="MUTSd"/>
    <property type="match status" value="1"/>
</dbReference>
<dbReference type="PROSITE" id="PS00486">
    <property type="entry name" value="DNA_MISMATCH_REPAIR_2"/>
    <property type="match status" value="1"/>
</dbReference>
<feature type="region of interest" description="Disordered" evidence="7">
    <location>
        <begin position="111"/>
        <end position="132"/>
    </location>
</feature>
<feature type="domain" description="DNA mismatch repair proteins mutS family" evidence="8">
    <location>
        <begin position="864"/>
        <end position="880"/>
    </location>
</feature>
<feature type="region of interest" description="Disordered" evidence="7">
    <location>
        <begin position="245"/>
        <end position="278"/>
    </location>
</feature>
<feature type="coiled-coil region" evidence="6">
    <location>
        <begin position="1024"/>
        <end position="1051"/>
    </location>
</feature>
<feature type="region of interest" description="Disordered" evidence="7">
    <location>
        <begin position="1"/>
        <end position="31"/>
    </location>
</feature>
<dbReference type="OMA" id="VAKMMGC"/>